<keyword evidence="9 10" id="KW-0539">Nucleus</keyword>
<feature type="compositionally biased region" description="Basic residues" evidence="12">
    <location>
        <begin position="316"/>
        <end position="327"/>
    </location>
</feature>
<evidence type="ECO:0000256" key="10">
    <source>
        <dbReference type="PROSITE-ProRule" id="PRU00108"/>
    </source>
</evidence>
<dbReference type="GO" id="GO:0048593">
    <property type="term" value="P:camera-type eye morphogenesis"/>
    <property type="evidence" value="ECO:0007669"/>
    <property type="project" value="UniProtKB-ARBA"/>
</dbReference>
<evidence type="ECO:0000256" key="7">
    <source>
        <dbReference type="ARBA" id="ARBA00023155"/>
    </source>
</evidence>
<accession>A0A9Q0E3P1</accession>
<dbReference type="InterPro" id="IPR043562">
    <property type="entry name" value="RAX/RAX2"/>
</dbReference>
<comment type="function">
    <text evidence="1">Plays a critical role in eye formation by regulating the initial specification of retinal cells and/or their subsequent proliferation.</text>
</comment>
<keyword evidence="16" id="KW-1185">Reference proteome</keyword>
<dbReference type="EMBL" id="JANIIK010000048">
    <property type="protein sequence ID" value="KAJ3599474.1"/>
    <property type="molecule type" value="Genomic_DNA"/>
</dbReference>
<feature type="compositionally biased region" description="Basic and acidic residues" evidence="12">
    <location>
        <begin position="129"/>
        <end position="142"/>
    </location>
</feature>
<feature type="region of interest" description="Disordered" evidence="12">
    <location>
        <begin position="289"/>
        <end position="355"/>
    </location>
</feature>
<evidence type="ECO:0000256" key="8">
    <source>
        <dbReference type="ARBA" id="ARBA00023163"/>
    </source>
</evidence>
<name>A0A9Q0E3P1_9TELE</name>
<dbReference type="InterPro" id="IPR009057">
    <property type="entry name" value="Homeodomain-like_sf"/>
</dbReference>
<dbReference type="GO" id="GO:0000978">
    <property type="term" value="F:RNA polymerase II cis-regulatory region sequence-specific DNA binding"/>
    <property type="evidence" value="ECO:0007669"/>
    <property type="project" value="TreeGrafter"/>
</dbReference>
<evidence type="ECO:0000256" key="2">
    <source>
        <dbReference type="ARBA" id="ARBA00004123"/>
    </source>
</evidence>
<evidence type="ECO:0000256" key="9">
    <source>
        <dbReference type="ARBA" id="ARBA00023242"/>
    </source>
</evidence>
<dbReference type="PROSITE" id="PS50803">
    <property type="entry name" value="OAR"/>
    <property type="match status" value="1"/>
</dbReference>
<dbReference type="CDD" id="cd00086">
    <property type="entry name" value="homeodomain"/>
    <property type="match status" value="1"/>
</dbReference>
<sequence length="386" mass="42738">MHLSLDNMSMVDDGCLSPSNFHEMGKGVAGMAGGRVHSIDVILGFSKDQEPLLSSVGLNLGLHKLGVEGLVEAAKLQEPSSDHLSYGGHLSSLRDDGLEHQQQPYHDMLLLSSNNNNNNISHQDLSELRKSVDSEDDGHREDGADDDGGGGGGGEDDKSPDGCQDGPPKKKHRRNRTTFTTYQLHELERAFEKSHYPDVYSREELAMKVNLPEVRVQVWFQNRRAKWRRQEKMDASTMKLHDPPMLSFNRPPAMHASMGPMSNSLPLDPWLTSPLTSATPVHSIPGYMGPGQGLQPAYQGPHSFLNASPHPPHPPPPHHHHPHHHPHGASMGQGMQSMAPPPYQCPAPYSDKYPLEDVDQRSSSLAVLRMKAKEHIQSMDKTWQPM</sequence>
<dbReference type="GO" id="GO:0045944">
    <property type="term" value="P:positive regulation of transcription by RNA polymerase II"/>
    <property type="evidence" value="ECO:0007669"/>
    <property type="project" value="InterPro"/>
</dbReference>
<keyword evidence="7 10" id="KW-0371">Homeobox</keyword>
<dbReference type="InterPro" id="IPR003654">
    <property type="entry name" value="OAR_dom"/>
</dbReference>
<dbReference type="InterPro" id="IPR017970">
    <property type="entry name" value="Homeobox_CS"/>
</dbReference>
<reference evidence="15" key="1">
    <citation type="submission" date="2022-07" db="EMBL/GenBank/DDBJ databases">
        <title>Chromosome-level genome of Muraenolepis orangiensis.</title>
        <authorList>
            <person name="Kim J."/>
        </authorList>
    </citation>
    <scope>NUCLEOTIDE SEQUENCE</scope>
    <source>
        <strain evidence="15">KU_S4_2022</strain>
        <tissue evidence="15">Muscle</tissue>
    </source>
</reference>
<evidence type="ECO:0000313" key="15">
    <source>
        <dbReference type="EMBL" id="KAJ3599474.1"/>
    </source>
</evidence>
<evidence type="ECO:0000256" key="12">
    <source>
        <dbReference type="SAM" id="MobiDB-lite"/>
    </source>
</evidence>
<gene>
    <name evidence="15" type="ORF">NHX12_033435</name>
</gene>
<organism evidence="15 16">
    <name type="scientific">Muraenolepis orangiensis</name>
    <name type="common">Patagonian moray cod</name>
    <dbReference type="NCBI Taxonomy" id="630683"/>
    <lineage>
        <taxon>Eukaryota</taxon>
        <taxon>Metazoa</taxon>
        <taxon>Chordata</taxon>
        <taxon>Craniata</taxon>
        <taxon>Vertebrata</taxon>
        <taxon>Euteleostomi</taxon>
        <taxon>Actinopterygii</taxon>
        <taxon>Neopterygii</taxon>
        <taxon>Teleostei</taxon>
        <taxon>Neoteleostei</taxon>
        <taxon>Acanthomorphata</taxon>
        <taxon>Zeiogadaria</taxon>
        <taxon>Gadariae</taxon>
        <taxon>Gadiformes</taxon>
        <taxon>Muraenolepidoidei</taxon>
        <taxon>Muraenolepididae</taxon>
        <taxon>Muraenolepis</taxon>
    </lineage>
</organism>
<dbReference type="Gene3D" id="1.10.10.60">
    <property type="entry name" value="Homeodomain-like"/>
    <property type="match status" value="1"/>
</dbReference>
<comment type="subcellular location">
    <subcellularLocation>
        <location evidence="2 10 11">Nucleus</location>
    </subcellularLocation>
</comment>
<feature type="DNA-binding region" description="Homeobox" evidence="10">
    <location>
        <begin position="172"/>
        <end position="231"/>
    </location>
</feature>
<evidence type="ECO:0000256" key="11">
    <source>
        <dbReference type="RuleBase" id="RU000682"/>
    </source>
</evidence>
<feature type="region of interest" description="Disordered" evidence="12">
    <location>
        <begin position="129"/>
        <end position="178"/>
    </location>
</feature>
<comment type="similarity">
    <text evidence="3">Belongs to the paired homeobox family. Bicoid subfamily.</text>
</comment>
<dbReference type="Proteomes" id="UP001148018">
    <property type="component" value="Unassembled WGS sequence"/>
</dbReference>
<protein>
    <recommendedName>
        <fullName evidence="17">Retinal homeobox protein Rx1</fullName>
    </recommendedName>
</protein>
<proteinExistence type="inferred from homology"/>
<dbReference type="Pfam" id="PF03826">
    <property type="entry name" value="OAR"/>
    <property type="match status" value="1"/>
</dbReference>
<dbReference type="PANTHER" id="PTHR46271:SF2">
    <property type="entry name" value="RETINA AND ANTERIOR NEURAL FOLD HOMEOBOX PROTEIN 2"/>
    <property type="match status" value="1"/>
</dbReference>
<dbReference type="GO" id="GO:0005634">
    <property type="term" value="C:nucleus"/>
    <property type="evidence" value="ECO:0007669"/>
    <property type="project" value="UniProtKB-SubCell"/>
</dbReference>
<dbReference type="GO" id="GO:0000981">
    <property type="term" value="F:DNA-binding transcription factor activity, RNA polymerase II-specific"/>
    <property type="evidence" value="ECO:0007669"/>
    <property type="project" value="InterPro"/>
</dbReference>
<keyword evidence="4" id="KW-0217">Developmental protein</keyword>
<comment type="caution">
    <text evidence="15">The sequence shown here is derived from an EMBL/GenBank/DDBJ whole genome shotgun (WGS) entry which is preliminary data.</text>
</comment>
<dbReference type="SMART" id="SM00389">
    <property type="entry name" value="HOX"/>
    <property type="match status" value="1"/>
</dbReference>
<dbReference type="AlphaFoldDB" id="A0A9Q0E3P1"/>
<evidence type="ECO:0000256" key="5">
    <source>
        <dbReference type="ARBA" id="ARBA00023015"/>
    </source>
</evidence>
<evidence type="ECO:0000259" key="14">
    <source>
        <dbReference type="PROSITE" id="PS50803"/>
    </source>
</evidence>
<evidence type="ECO:0008006" key="17">
    <source>
        <dbReference type="Google" id="ProtNLM"/>
    </source>
</evidence>
<evidence type="ECO:0000313" key="16">
    <source>
        <dbReference type="Proteomes" id="UP001148018"/>
    </source>
</evidence>
<dbReference type="PANTHER" id="PTHR46271">
    <property type="entry name" value="HOMEOBOX PROTEIN, PUTATIVE-RELATED"/>
    <property type="match status" value="1"/>
</dbReference>
<evidence type="ECO:0000256" key="3">
    <source>
        <dbReference type="ARBA" id="ARBA00006503"/>
    </source>
</evidence>
<keyword evidence="6 10" id="KW-0238">DNA-binding</keyword>
<feature type="domain" description="Homeobox" evidence="13">
    <location>
        <begin position="170"/>
        <end position="230"/>
    </location>
</feature>
<dbReference type="PROSITE" id="PS00027">
    <property type="entry name" value="HOMEOBOX_1"/>
    <property type="match status" value="1"/>
</dbReference>
<dbReference type="FunFam" id="1.10.10.60:FF:000071">
    <property type="entry name" value="Retinal homeobox gene 2"/>
    <property type="match status" value="1"/>
</dbReference>
<dbReference type="GO" id="GO:0060041">
    <property type="term" value="P:retina development in camera-type eye"/>
    <property type="evidence" value="ECO:0007669"/>
    <property type="project" value="UniProtKB-ARBA"/>
</dbReference>
<keyword evidence="8" id="KW-0804">Transcription</keyword>
<dbReference type="SUPFAM" id="SSF46689">
    <property type="entry name" value="Homeodomain-like"/>
    <property type="match status" value="1"/>
</dbReference>
<evidence type="ECO:0000256" key="1">
    <source>
        <dbReference type="ARBA" id="ARBA00003750"/>
    </source>
</evidence>
<feature type="domain" description="OAR" evidence="14">
    <location>
        <begin position="363"/>
        <end position="376"/>
    </location>
</feature>
<dbReference type="PROSITE" id="PS50071">
    <property type="entry name" value="HOMEOBOX_2"/>
    <property type="match status" value="1"/>
</dbReference>
<keyword evidence="5" id="KW-0805">Transcription regulation</keyword>
<dbReference type="InterPro" id="IPR001356">
    <property type="entry name" value="HD"/>
</dbReference>
<dbReference type="Pfam" id="PF00046">
    <property type="entry name" value="Homeodomain"/>
    <property type="match status" value="1"/>
</dbReference>
<evidence type="ECO:0000259" key="13">
    <source>
        <dbReference type="PROSITE" id="PS50071"/>
    </source>
</evidence>
<evidence type="ECO:0000256" key="4">
    <source>
        <dbReference type="ARBA" id="ARBA00022473"/>
    </source>
</evidence>
<evidence type="ECO:0000256" key="6">
    <source>
        <dbReference type="ARBA" id="ARBA00023125"/>
    </source>
</evidence>
<dbReference type="OrthoDB" id="6159439at2759"/>